<sequence>MEEDMRRDSGWGGLGGGFWGYRGLGGEEGGWWCWGLGGVEGGDGLGVVWFYVLNYGKREGWRGKELGGDGGVLGGGEGGFEREMKDGVNKLGGGRG</sequence>
<keyword evidence="2" id="KW-1185">Reference proteome</keyword>
<evidence type="ECO:0000313" key="2">
    <source>
        <dbReference type="Proteomes" id="UP001497482"/>
    </source>
</evidence>
<organism evidence="1 2">
    <name type="scientific">Knipowitschia caucasica</name>
    <name type="common">Caucasian dwarf goby</name>
    <name type="synonym">Pomatoschistus caucasicus</name>
    <dbReference type="NCBI Taxonomy" id="637954"/>
    <lineage>
        <taxon>Eukaryota</taxon>
        <taxon>Metazoa</taxon>
        <taxon>Chordata</taxon>
        <taxon>Craniata</taxon>
        <taxon>Vertebrata</taxon>
        <taxon>Euteleostomi</taxon>
        <taxon>Actinopterygii</taxon>
        <taxon>Neopterygii</taxon>
        <taxon>Teleostei</taxon>
        <taxon>Neoteleostei</taxon>
        <taxon>Acanthomorphata</taxon>
        <taxon>Gobiaria</taxon>
        <taxon>Gobiiformes</taxon>
        <taxon>Gobioidei</taxon>
        <taxon>Gobiidae</taxon>
        <taxon>Gobiinae</taxon>
        <taxon>Knipowitschia</taxon>
    </lineage>
</organism>
<dbReference type="EMBL" id="OZ035824">
    <property type="protein sequence ID" value="CAL1592202.1"/>
    <property type="molecule type" value="Genomic_DNA"/>
</dbReference>
<proteinExistence type="predicted"/>
<dbReference type="Proteomes" id="UP001497482">
    <property type="component" value="Chromosome 2"/>
</dbReference>
<reference evidence="1 2" key="1">
    <citation type="submission" date="2024-04" db="EMBL/GenBank/DDBJ databases">
        <authorList>
            <person name="Waldvogel A.-M."/>
            <person name="Schoenle A."/>
        </authorList>
    </citation>
    <scope>NUCLEOTIDE SEQUENCE [LARGE SCALE GENOMIC DNA]</scope>
</reference>
<name>A0AAV2KQH4_KNICA</name>
<evidence type="ECO:0000313" key="1">
    <source>
        <dbReference type="EMBL" id="CAL1592202.1"/>
    </source>
</evidence>
<accession>A0AAV2KQH4</accession>
<protein>
    <submittedName>
        <fullName evidence="1">Uncharacterized protein</fullName>
    </submittedName>
</protein>
<dbReference type="AlphaFoldDB" id="A0AAV2KQH4"/>
<gene>
    <name evidence="1" type="ORF">KC01_LOCUS21484</name>
</gene>